<evidence type="ECO:0000313" key="3">
    <source>
        <dbReference type="Proteomes" id="UP000439113"/>
    </source>
</evidence>
<accession>A0A6N8DRC6</accession>
<gene>
    <name evidence="2" type="ORF">GJ654_18680</name>
</gene>
<dbReference type="Proteomes" id="UP000439113">
    <property type="component" value="Unassembled WGS sequence"/>
</dbReference>
<proteinExistence type="predicted"/>
<feature type="region of interest" description="Disordered" evidence="1">
    <location>
        <begin position="78"/>
        <end position="107"/>
    </location>
</feature>
<dbReference type="EMBL" id="WNKS01000025">
    <property type="protein sequence ID" value="MTV33009.1"/>
    <property type="molecule type" value="Genomic_DNA"/>
</dbReference>
<sequence length="107" mass="11969">MVIAAAAIAHPRRTTFPVFRLTATFRSYFAGVGVSGMGYLQSLWRIIATIADADPPKAPHAAVQRKIAKTTNIARNRLLRPRRPRTEPKAHVRRRHAENNPHPLDAD</sequence>
<dbReference type="AlphaFoldDB" id="A0A6N8DRC6"/>
<evidence type="ECO:0000256" key="1">
    <source>
        <dbReference type="SAM" id="MobiDB-lite"/>
    </source>
</evidence>
<organism evidence="2 3">
    <name type="scientific">Rhodoblastus acidophilus</name>
    <name type="common">Rhodopseudomonas acidophila</name>
    <dbReference type="NCBI Taxonomy" id="1074"/>
    <lineage>
        <taxon>Bacteria</taxon>
        <taxon>Pseudomonadati</taxon>
        <taxon>Pseudomonadota</taxon>
        <taxon>Alphaproteobacteria</taxon>
        <taxon>Hyphomicrobiales</taxon>
        <taxon>Rhodoblastaceae</taxon>
        <taxon>Rhodoblastus</taxon>
    </lineage>
</organism>
<name>A0A6N8DRC6_RHOAC</name>
<comment type="caution">
    <text evidence="2">The sequence shown here is derived from an EMBL/GenBank/DDBJ whole genome shotgun (WGS) entry which is preliminary data.</text>
</comment>
<protein>
    <submittedName>
        <fullName evidence="2">Uncharacterized protein</fullName>
    </submittedName>
</protein>
<evidence type="ECO:0000313" key="2">
    <source>
        <dbReference type="EMBL" id="MTV33009.1"/>
    </source>
</evidence>
<reference evidence="2 3" key="1">
    <citation type="submission" date="2019-11" db="EMBL/GenBank/DDBJ databases">
        <title>Whole-genome sequence of a Rhodoblastus acidophilus DSM 142.</title>
        <authorList>
            <person name="Kyndt J.A."/>
            <person name="Meyer T.E."/>
        </authorList>
    </citation>
    <scope>NUCLEOTIDE SEQUENCE [LARGE SCALE GENOMIC DNA]</scope>
    <source>
        <strain evidence="2 3">DSM 142</strain>
    </source>
</reference>